<organism evidence="1 2">
    <name type="scientific">Candidatus Scatomorpha pullistercoris</name>
    <dbReference type="NCBI Taxonomy" id="2840929"/>
    <lineage>
        <taxon>Bacteria</taxon>
        <taxon>Bacillati</taxon>
        <taxon>Bacillota</taxon>
        <taxon>Clostridia</taxon>
        <taxon>Eubacteriales</taxon>
        <taxon>Candidatus Scatomorpha</taxon>
    </lineage>
</organism>
<dbReference type="Proteomes" id="UP000886876">
    <property type="component" value="Unassembled WGS sequence"/>
</dbReference>
<name>A0A9D1G324_9FIRM</name>
<sequence length="46" mass="4953">HTAFGEGEIVKLTPMGGDALVEIAFEGGVTKRLMLRAAAQHMRKVD</sequence>
<feature type="non-terminal residue" evidence="1">
    <location>
        <position position="1"/>
    </location>
</feature>
<evidence type="ECO:0000313" key="1">
    <source>
        <dbReference type="EMBL" id="HIS96378.1"/>
    </source>
</evidence>
<gene>
    <name evidence="1" type="ORF">IAD42_00205</name>
</gene>
<dbReference type="EMBL" id="DVJS01000007">
    <property type="protein sequence ID" value="HIS96378.1"/>
    <property type="molecule type" value="Genomic_DNA"/>
</dbReference>
<proteinExistence type="predicted"/>
<dbReference type="AlphaFoldDB" id="A0A9D1G324"/>
<reference evidence="1" key="1">
    <citation type="submission" date="2020-10" db="EMBL/GenBank/DDBJ databases">
        <authorList>
            <person name="Gilroy R."/>
        </authorList>
    </citation>
    <scope>NUCLEOTIDE SEQUENCE</scope>
    <source>
        <strain evidence="1">ChiHecec3B27-6122</strain>
    </source>
</reference>
<reference evidence="1" key="2">
    <citation type="journal article" date="2021" name="PeerJ">
        <title>Extensive microbial diversity within the chicken gut microbiome revealed by metagenomics and culture.</title>
        <authorList>
            <person name="Gilroy R."/>
            <person name="Ravi A."/>
            <person name="Getino M."/>
            <person name="Pursley I."/>
            <person name="Horton D.L."/>
            <person name="Alikhan N.F."/>
            <person name="Baker D."/>
            <person name="Gharbi K."/>
            <person name="Hall N."/>
            <person name="Watson M."/>
            <person name="Adriaenssens E.M."/>
            <person name="Foster-Nyarko E."/>
            <person name="Jarju S."/>
            <person name="Secka A."/>
            <person name="Antonio M."/>
            <person name="Oren A."/>
            <person name="Chaudhuri R.R."/>
            <person name="La Ragione R."/>
            <person name="Hildebrand F."/>
            <person name="Pallen M.J."/>
        </authorList>
    </citation>
    <scope>NUCLEOTIDE SEQUENCE</scope>
    <source>
        <strain evidence="1">ChiHecec3B27-6122</strain>
    </source>
</reference>
<accession>A0A9D1G324</accession>
<protein>
    <submittedName>
        <fullName evidence="1">Uncharacterized protein</fullName>
    </submittedName>
</protein>
<comment type="caution">
    <text evidence="1">The sequence shown here is derived from an EMBL/GenBank/DDBJ whole genome shotgun (WGS) entry which is preliminary data.</text>
</comment>
<evidence type="ECO:0000313" key="2">
    <source>
        <dbReference type="Proteomes" id="UP000886876"/>
    </source>
</evidence>